<reference evidence="4 5" key="1">
    <citation type="submission" date="2021-06" db="EMBL/GenBank/DDBJ databases">
        <title>Caerostris darwini draft genome.</title>
        <authorList>
            <person name="Kono N."/>
            <person name="Arakawa K."/>
        </authorList>
    </citation>
    <scope>NUCLEOTIDE SEQUENCE [LARGE SCALE GENOMIC DNA]</scope>
</reference>
<dbReference type="GO" id="GO:0035269">
    <property type="term" value="P:protein O-linked glycosylation via mannose"/>
    <property type="evidence" value="ECO:0007669"/>
    <property type="project" value="TreeGrafter"/>
</dbReference>
<accession>A0AAV4PBC9</accession>
<evidence type="ECO:0000256" key="1">
    <source>
        <dbReference type="SAM" id="Phobius"/>
    </source>
</evidence>
<evidence type="ECO:0000259" key="2">
    <source>
        <dbReference type="Pfam" id="PF04991"/>
    </source>
</evidence>
<comment type="caution">
    <text evidence="4">The sequence shown here is derived from an EMBL/GenBank/DDBJ whole genome shotgun (WGS) entry which is preliminary data.</text>
</comment>
<name>A0AAV4PBC9_9ARAC</name>
<dbReference type="AlphaFoldDB" id="A0AAV4PBC9"/>
<evidence type="ECO:0000259" key="3">
    <source>
        <dbReference type="Pfam" id="PF22921"/>
    </source>
</evidence>
<dbReference type="Pfam" id="PF22921">
    <property type="entry name" value="FKRP_N"/>
    <property type="match status" value="1"/>
</dbReference>
<feature type="domain" description="FKRP stem" evidence="3">
    <location>
        <begin position="62"/>
        <end position="300"/>
    </location>
</feature>
<keyword evidence="1" id="KW-1133">Transmembrane helix</keyword>
<dbReference type="Proteomes" id="UP001054837">
    <property type="component" value="Unassembled WGS sequence"/>
</dbReference>
<proteinExistence type="predicted"/>
<organism evidence="4 5">
    <name type="scientific">Caerostris darwini</name>
    <dbReference type="NCBI Taxonomy" id="1538125"/>
    <lineage>
        <taxon>Eukaryota</taxon>
        <taxon>Metazoa</taxon>
        <taxon>Ecdysozoa</taxon>
        <taxon>Arthropoda</taxon>
        <taxon>Chelicerata</taxon>
        <taxon>Arachnida</taxon>
        <taxon>Araneae</taxon>
        <taxon>Araneomorphae</taxon>
        <taxon>Entelegynae</taxon>
        <taxon>Araneoidea</taxon>
        <taxon>Araneidae</taxon>
        <taxon>Caerostris</taxon>
    </lineage>
</organism>
<gene>
    <name evidence="4" type="primary">Fkrp</name>
    <name evidence="4" type="ORF">CDAR_606381</name>
</gene>
<keyword evidence="1" id="KW-0472">Membrane</keyword>
<dbReference type="InterPro" id="IPR007074">
    <property type="entry name" value="LicD/FKTN/FKRP_NTP_transf"/>
</dbReference>
<dbReference type="PANTHER" id="PTHR13627:SF31">
    <property type="entry name" value="RIBITOL 5-PHOSPHATE TRANSFERASE FKRP"/>
    <property type="match status" value="1"/>
</dbReference>
<evidence type="ECO:0000313" key="4">
    <source>
        <dbReference type="EMBL" id="GIX93773.1"/>
    </source>
</evidence>
<feature type="domain" description="LicD/FKTN/FKRP nucleotidyltransferase" evidence="2">
    <location>
        <begin position="359"/>
        <end position="441"/>
    </location>
</feature>
<dbReference type="InterPro" id="IPR052613">
    <property type="entry name" value="LicD_transferase"/>
</dbReference>
<keyword evidence="1" id="KW-0812">Transmembrane</keyword>
<dbReference type="InterPro" id="IPR055105">
    <property type="entry name" value="FKRP_N"/>
</dbReference>
<dbReference type="PANTHER" id="PTHR13627">
    <property type="entry name" value="FUKUTIN RELATED PROTEIN"/>
    <property type="match status" value="1"/>
</dbReference>
<dbReference type="Pfam" id="PF04991">
    <property type="entry name" value="LicD"/>
    <property type="match status" value="1"/>
</dbReference>
<sequence length="519" mass="60505">MRILPWKVLMIAAFLTNLMIAGVIWSYIDFQCDCSNIKWKHSSYISSTLEKHKEELHIKNDTETELSNKIAIVIRDFEFFENDVPETVNSILSVLPSVKIYIITHHNPYPPLELSEEYKQNVQLINLKPSLSRSADSPDPLNVINKEHILIFPDSVRLNKMSQIFNMLEQHYKDPNMIIAAAVEGTDSICLALNISLRYWTMKYGKTPPNSICNALEGNHILLVTKSLLLHLAFPFAEPFSTSLFIQASLLKIKIKISTNITFQKGKTLFSDPHAKWKHEHLQKERYKNLYQEFGIKKIIFPASRVEWHGCNKNTVRCFGTVINSMPDYLFEGRWTPPCCLEHLRQTARYVFGILEKCEVRYWLEGGSLLGAVRTGDIIPWDYDIDIGIYKEDIQKCEWLKNSLQQSIVDIHGFMWQKAHEGDFIRVQFSQTNHLHVDIFPFYSRNGTMTKDTWFTDHRQDTEFPEHFLKPLYLIKFVGMTVSAPNNYREFLELKFGKGVIENPEYPNPTLMKFNRKRN</sequence>
<feature type="transmembrane region" description="Helical" evidence="1">
    <location>
        <begin position="7"/>
        <end position="28"/>
    </location>
</feature>
<dbReference type="GO" id="GO:0005794">
    <property type="term" value="C:Golgi apparatus"/>
    <property type="evidence" value="ECO:0007669"/>
    <property type="project" value="TreeGrafter"/>
</dbReference>
<dbReference type="EMBL" id="BPLQ01002541">
    <property type="protein sequence ID" value="GIX93773.1"/>
    <property type="molecule type" value="Genomic_DNA"/>
</dbReference>
<evidence type="ECO:0000313" key="5">
    <source>
        <dbReference type="Proteomes" id="UP001054837"/>
    </source>
</evidence>
<protein>
    <submittedName>
        <fullName evidence="4">Fukutin-related protein</fullName>
    </submittedName>
</protein>
<keyword evidence="5" id="KW-1185">Reference proteome</keyword>